<dbReference type="FunFam" id="3.50.50.60:FF:000138">
    <property type="entry name" value="Flavin-containing monooxygenase"/>
    <property type="match status" value="1"/>
</dbReference>
<dbReference type="GO" id="GO:0050660">
    <property type="term" value="F:flavin adenine dinucleotide binding"/>
    <property type="evidence" value="ECO:0007669"/>
    <property type="project" value="InterPro"/>
</dbReference>
<evidence type="ECO:0000256" key="8">
    <source>
        <dbReference type="SAM" id="MobiDB-lite"/>
    </source>
</evidence>
<dbReference type="EMBL" id="ML978130">
    <property type="protein sequence ID" value="KAF2095835.1"/>
    <property type="molecule type" value="Genomic_DNA"/>
</dbReference>
<keyword evidence="5" id="KW-0521">NADP</keyword>
<dbReference type="InterPro" id="IPR036188">
    <property type="entry name" value="FAD/NAD-bd_sf"/>
</dbReference>
<dbReference type="Gene3D" id="3.50.50.60">
    <property type="entry name" value="FAD/NAD(P)-binding domain"/>
    <property type="match status" value="2"/>
</dbReference>
<feature type="region of interest" description="Disordered" evidence="8">
    <location>
        <begin position="80"/>
        <end position="106"/>
    </location>
</feature>
<reference evidence="9" key="1">
    <citation type="journal article" date="2020" name="Stud. Mycol.">
        <title>101 Dothideomycetes genomes: a test case for predicting lifestyles and emergence of pathogens.</title>
        <authorList>
            <person name="Haridas S."/>
            <person name="Albert R."/>
            <person name="Binder M."/>
            <person name="Bloem J."/>
            <person name="Labutti K."/>
            <person name="Salamov A."/>
            <person name="Andreopoulos B."/>
            <person name="Baker S."/>
            <person name="Barry K."/>
            <person name="Bills G."/>
            <person name="Bluhm B."/>
            <person name="Cannon C."/>
            <person name="Castanera R."/>
            <person name="Culley D."/>
            <person name="Daum C."/>
            <person name="Ezra D."/>
            <person name="Gonzalez J."/>
            <person name="Henrissat B."/>
            <person name="Kuo A."/>
            <person name="Liang C."/>
            <person name="Lipzen A."/>
            <person name="Lutzoni F."/>
            <person name="Magnuson J."/>
            <person name="Mondo S."/>
            <person name="Nolan M."/>
            <person name="Ohm R."/>
            <person name="Pangilinan J."/>
            <person name="Park H.-J."/>
            <person name="Ramirez L."/>
            <person name="Alfaro M."/>
            <person name="Sun H."/>
            <person name="Tritt A."/>
            <person name="Yoshinaga Y."/>
            <person name="Zwiers L.-H."/>
            <person name="Turgeon B."/>
            <person name="Goodwin S."/>
            <person name="Spatafora J."/>
            <person name="Crous P."/>
            <person name="Grigoriev I."/>
        </authorList>
    </citation>
    <scope>NUCLEOTIDE SEQUENCE</scope>
    <source>
        <strain evidence="9">CBS 133067</strain>
    </source>
</reference>
<evidence type="ECO:0000256" key="3">
    <source>
        <dbReference type="ARBA" id="ARBA00022630"/>
    </source>
</evidence>
<comment type="caution">
    <text evidence="9">The sequence shown here is derived from an EMBL/GenBank/DDBJ whole genome shotgun (WGS) entry which is preliminary data.</text>
</comment>
<sequence>MQASINAKRVAIVGAGPSGIAAAKYCFAEKAFESIVVFEQRSSAGGLWNATPQEWDEAAFTIPSTNAAVKVDEPLWRPKVGASSSSGSEASSATTSGSSSPRTVGGKDPVFISPIYDRLETNIPRSLMRFSDHFFGDDVQLFPPHQAVQEYIVQYARDVRHLIRFETQVVDIRLQDDPVSSPDKHGKDSWNMEVRDLQTNTYTTEVFDAVILANGHFSTPYVPEVPGIREWQTAFPGSITHAKYYRRPEEYADKRVLVVGNFASGTDIASQIIPYCKNPVLISAKSTNELPAPPSSSKRELPTIASFNVAGGSVTFANGHTEHNIDSIIFCTGYLYTFPFLKSLRPPLITSGYYVENSYLHLFYAPHPTLSFLAIPQKIIPFPLAEAQAAAVARIYSGRLSLPSYAEMKQWEQDLLSSLPEGGSKSAFHKLPFPKDANYINMMYDWAAGALQKAGLENDGLGKMPRRWGEWEFWCRGRFPAIKKAFSEKGEKRRDVTRLEELGFDFEKWKMEEETVRH</sequence>
<feature type="compositionally biased region" description="Low complexity" evidence="8">
    <location>
        <begin position="81"/>
        <end position="100"/>
    </location>
</feature>
<gene>
    <name evidence="9" type="ORF">NA57DRAFT_43797</name>
</gene>
<evidence type="ECO:0000256" key="2">
    <source>
        <dbReference type="ARBA" id="ARBA00009183"/>
    </source>
</evidence>
<dbReference type="InterPro" id="IPR020946">
    <property type="entry name" value="Flavin_mOase-like"/>
</dbReference>
<keyword evidence="6" id="KW-0560">Oxidoreductase</keyword>
<dbReference type="Pfam" id="PF13450">
    <property type="entry name" value="NAD_binding_8"/>
    <property type="match status" value="1"/>
</dbReference>
<dbReference type="GO" id="GO:0050661">
    <property type="term" value="F:NADP binding"/>
    <property type="evidence" value="ECO:0007669"/>
    <property type="project" value="InterPro"/>
</dbReference>
<organism evidence="9 10">
    <name type="scientific">Rhizodiscina lignyota</name>
    <dbReference type="NCBI Taxonomy" id="1504668"/>
    <lineage>
        <taxon>Eukaryota</taxon>
        <taxon>Fungi</taxon>
        <taxon>Dikarya</taxon>
        <taxon>Ascomycota</taxon>
        <taxon>Pezizomycotina</taxon>
        <taxon>Dothideomycetes</taxon>
        <taxon>Pleosporomycetidae</taxon>
        <taxon>Aulographales</taxon>
        <taxon>Rhizodiscinaceae</taxon>
        <taxon>Rhizodiscina</taxon>
    </lineage>
</organism>
<keyword evidence="10" id="KW-1185">Reference proteome</keyword>
<evidence type="ECO:0000256" key="1">
    <source>
        <dbReference type="ARBA" id="ARBA00001974"/>
    </source>
</evidence>
<dbReference type="SUPFAM" id="SSF51905">
    <property type="entry name" value="FAD/NAD(P)-binding domain"/>
    <property type="match status" value="2"/>
</dbReference>
<dbReference type="AlphaFoldDB" id="A0A9P4IAS3"/>
<evidence type="ECO:0000256" key="4">
    <source>
        <dbReference type="ARBA" id="ARBA00022827"/>
    </source>
</evidence>
<dbReference type="InterPro" id="IPR000960">
    <property type="entry name" value="Flavin_mOase"/>
</dbReference>
<keyword evidence="3" id="KW-0285">Flavoprotein</keyword>
<comment type="similarity">
    <text evidence="2">Belongs to the FMO family.</text>
</comment>
<dbReference type="PANTHER" id="PTHR23023">
    <property type="entry name" value="DIMETHYLANILINE MONOOXYGENASE"/>
    <property type="match status" value="1"/>
</dbReference>
<dbReference type="PRINTS" id="PR00370">
    <property type="entry name" value="FMOXYGENASE"/>
</dbReference>
<keyword evidence="7" id="KW-0503">Monooxygenase</keyword>
<dbReference type="InterPro" id="IPR050346">
    <property type="entry name" value="FMO-like"/>
</dbReference>
<accession>A0A9P4IAS3</accession>
<keyword evidence="4" id="KW-0274">FAD</keyword>
<dbReference type="Proteomes" id="UP000799772">
    <property type="component" value="Unassembled WGS sequence"/>
</dbReference>
<evidence type="ECO:0000256" key="5">
    <source>
        <dbReference type="ARBA" id="ARBA00022857"/>
    </source>
</evidence>
<evidence type="ECO:0000313" key="9">
    <source>
        <dbReference type="EMBL" id="KAF2095835.1"/>
    </source>
</evidence>
<dbReference type="OrthoDB" id="66881at2759"/>
<name>A0A9P4IAS3_9PEZI</name>
<evidence type="ECO:0000313" key="10">
    <source>
        <dbReference type="Proteomes" id="UP000799772"/>
    </source>
</evidence>
<dbReference type="Pfam" id="PF00743">
    <property type="entry name" value="FMO-like"/>
    <property type="match status" value="2"/>
</dbReference>
<evidence type="ECO:0000256" key="7">
    <source>
        <dbReference type="ARBA" id="ARBA00023033"/>
    </source>
</evidence>
<dbReference type="PIRSF" id="PIRSF000332">
    <property type="entry name" value="FMO"/>
    <property type="match status" value="1"/>
</dbReference>
<comment type="cofactor">
    <cofactor evidence="1">
        <name>FAD</name>
        <dbReference type="ChEBI" id="CHEBI:57692"/>
    </cofactor>
</comment>
<proteinExistence type="inferred from homology"/>
<dbReference type="GO" id="GO:0004499">
    <property type="term" value="F:N,N-dimethylaniline monooxygenase activity"/>
    <property type="evidence" value="ECO:0007669"/>
    <property type="project" value="InterPro"/>
</dbReference>
<protein>
    <submittedName>
        <fullName evidence="9">FAD/NAD(P)-binding domain-containing protein</fullName>
    </submittedName>
</protein>
<evidence type="ECO:0000256" key="6">
    <source>
        <dbReference type="ARBA" id="ARBA00023002"/>
    </source>
</evidence>